<dbReference type="KEGG" id="nmf:NMS_1079"/>
<dbReference type="AlphaFoldDB" id="W8VV31"/>
<dbReference type="InterPro" id="IPR015943">
    <property type="entry name" value="WD40/YVTN_repeat-like_dom_sf"/>
</dbReference>
<dbReference type="InterPro" id="IPR036278">
    <property type="entry name" value="Sialidase_sf"/>
</dbReference>
<dbReference type="SUPFAM" id="SSF110296">
    <property type="entry name" value="Oligoxyloglucan reducing end-specific cellobiohydrolase"/>
    <property type="match status" value="1"/>
</dbReference>
<keyword evidence="2" id="KW-0472">Membrane</keyword>
<accession>W8VV31</accession>
<dbReference type="InterPro" id="IPR026444">
    <property type="entry name" value="Secre_tail"/>
</dbReference>
<organism evidence="4 5">
    <name type="scientific">Nonlabens marinus S1-08</name>
    <dbReference type="NCBI Taxonomy" id="1454201"/>
    <lineage>
        <taxon>Bacteria</taxon>
        <taxon>Pseudomonadati</taxon>
        <taxon>Bacteroidota</taxon>
        <taxon>Flavobacteriia</taxon>
        <taxon>Flavobacteriales</taxon>
        <taxon>Flavobacteriaceae</taxon>
        <taxon>Nonlabens</taxon>
    </lineage>
</organism>
<reference evidence="4 5" key="1">
    <citation type="journal article" date="2014" name="Proc. Natl. Acad. Sci. U.S.A.">
        <title>Functional characterization of flavobacteria rhodopsins reveals a unique class of light-driven chloride pump in bacteria.</title>
        <authorList>
            <person name="Yoshizawa S."/>
            <person name="Kumagai Y."/>
            <person name="Kim H."/>
            <person name="Ogura Y."/>
            <person name="Hayashi T."/>
            <person name="Iwasaki W."/>
            <person name="DeLong E.F."/>
            <person name="Kogure K."/>
        </authorList>
    </citation>
    <scope>NUCLEOTIDE SEQUENCE [LARGE SCALE GENOMIC DNA]</scope>
    <source>
        <strain evidence="4 5">S1-08</strain>
    </source>
</reference>
<protein>
    <recommendedName>
        <fullName evidence="3">Secretion system C-terminal sorting domain-containing protein</fullName>
    </recommendedName>
</protein>
<dbReference type="PANTHER" id="PTHR43739:SF5">
    <property type="entry name" value="EXO-ALPHA-SIALIDASE"/>
    <property type="match status" value="1"/>
</dbReference>
<dbReference type="NCBIfam" id="TIGR04183">
    <property type="entry name" value="Por_Secre_tail"/>
    <property type="match status" value="1"/>
</dbReference>
<evidence type="ECO:0000313" key="5">
    <source>
        <dbReference type="Proteomes" id="UP000031760"/>
    </source>
</evidence>
<dbReference type="HOGENOM" id="CLU_004232_0_0_10"/>
<dbReference type="PANTHER" id="PTHR43739">
    <property type="entry name" value="XYLOGLUCANASE (EUROFUNG)"/>
    <property type="match status" value="1"/>
</dbReference>
<dbReference type="Gene3D" id="2.130.10.10">
    <property type="entry name" value="YVTN repeat-like/Quinoprotein amine dehydrogenase"/>
    <property type="match status" value="2"/>
</dbReference>
<feature type="transmembrane region" description="Helical" evidence="2">
    <location>
        <begin position="18"/>
        <end position="36"/>
    </location>
</feature>
<evidence type="ECO:0000256" key="2">
    <source>
        <dbReference type="SAM" id="Phobius"/>
    </source>
</evidence>
<dbReference type="CDD" id="cd15482">
    <property type="entry name" value="Sialidase_non-viral"/>
    <property type="match status" value="1"/>
</dbReference>
<keyword evidence="2" id="KW-1133">Transmembrane helix</keyword>
<keyword evidence="2" id="KW-0812">Transmembrane</keyword>
<keyword evidence="1" id="KW-0732">Signal</keyword>
<dbReference type="GO" id="GO:0010411">
    <property type="term" value="P:xyloglucan metabolic process"/>
    <property type="evidence" value="ECO:0007669"/>
    <property type="project" value="TreeGrafter"/>
</dbReference>
<dbReference type="SUPFAM" id="SSF50939">
    <property type="entry name" value="Sialidases"/>
    <property type="match status" value="1"/>
</dbReference>
<evidence type="ECO:0000259" key="3">
    <source>
        <dbReference type="Pfam" id="PF18962"/>
    </source>
</evidence>
<name>W8VV31_9FLAO</name>
<feature type="domain" description="Secretion system C-terminal sorting" evidence="3">
    <location>
        <begin position="876"/>
        <end position="947"/>
    </location>
</feature>
<dbReference type="Pfam" id="PF18962">
    <property type="entry name" value="Por_Secre_tail"/>
    <property type="match status" value="1"/>
</dbReference>
<dbReference type="EMBL" id="AP014548">
    <property type="protein sequence ID" value="BAO55088.1"/>
    <property type="molecule type" value="Genomic_DNA"/>
</dbReference>
<sequence>MGFTPYIYHPLILLMKKFALYSVALALIAFIIYLIIPKEQQLSLMEQKRQKHEKFLADSPFNDTKNLSSKERRELGLPPNAYNERMWELTMNPDLGYPTPFLVEPTKFPLSLAKGTPGTVTSPWIERGPLNVGGRTRVVFFDPNDVGANNGDGVDYNRVFAGAVGGGLWVNENINNVIGQWKIVPGIAANLSVSAYAIDPNDSNTIYIGTGEQYTDGAAIGDGLYKSTDGGATWAAVDIPVAGGGDFQDGSNLFQAGIFHINDILTRDVNGTTEVYVGVGASRYFSPNFTIRNPLNFLGSQSAGIYRSADNGATWSRNEDFNLKFFTTDGTFPVVPNDFELAADGKIYMSTIHSPGFGAGGGRIYSTTNGTSWTLLQNVNGNRTELAASKTNANKLYVLASVSGEAEIFKTLDGFLTIEDVEEPQDADNGIPDSDFTRGQSFYDLVIEVAPNNDETIYVGGINIHRSEDGGAVWQQISKWSENPNMNLLQIPFVHADVHALTFQPNNNDRALIGSDGGVSLASAISQAGSNSNAIQTRNNGYNVTQFYYGDINQIDFEDGDDFIGGTQDNGSPVINNSVIGNGLSSSFDPTGGDGSFSAIDDEGVYAILGYTSRTHIYLSYPINNNGSRYFISNENDGDFINVGELDSAFDVFYANSRTAGNQNSITACELGASSANCTEITGGEIANGRPTAMKASPFSTVSPTLYVGSQDSRLFRIDNANSTANSITSLSSPDFLGSVSDIEFGASELEIFLTMHNYGVNNVWYTNDGGVTWSQKDGNLPDIPVKAILQNPLVANEVIIGTQNGIYATTDFDSPSPTWVQTMNGMTSVPVYDLDLRTADNTVLATTHGRGMFTGKFDGTTASITNDIREKPIKIFPTQASTEIFVDSNRDFGNTLITIYNLNGQQVYKANKSLSGSKQRIDISALSTGFYLLKVTGDGINQTTKFLKE</sequence>
<proteinExistence type="predicted"/>
<dbReference type="InterPro" id="IPR052025">
    <property type="entry name" value="Xyloglucanase_GH74"/>
</dbReference>
<gene>
    <name evidence="4" type="ORF">NMS_1079</name>
</gene>
<evidence type="ECO:0000256" key="1">
    <source>
        <dbReference type="ARBA" id="ARBA00022729"/>
    </source>
</evidence>
<dbReference type="Proteomes" id="UP000031760">
    <property type="component" value="Chromosome"/>
</dbReference>
<evidence type="ECO:0000313" key="4">
    <source>
        <dbReference type="EMBL" id="BAO55088.1"/>
    </source>
</evidence>
<keyword evidence="5" id="KW-1185">Reference proteome</keyword>
<dbReference type="STRING" id="1454201.NMS_1079"/>